<protein>
    <submittedName>
        <fullName evidence="2">Superfamily I DNA and RNA helicase</fullName>
    </submittedName>
</protein>
<dbReference type="HOGENOM" id="CLU_051182_0_0_6"/>
<reference evidence="2 3" key="1">
    <citation type="journal article" date="2005" name="Nucleic Acids Res.">
        <title>Genomic blueprint of Hahella chejuensis, a marine microbe producing an algicidal agent.</title>
        <authorList>
            <person name="Jeong H."/>
            <person name="Yim J.H."/>
            <person name="Lee C."/>
            <person name="Choi S.-H."/>
            <person name="Park Y.K."/>
            <person name="Yoon S.H."/>
            <person name="Hur C.-G."/>
            <person name="Kang H.-Y."/>
            <person name="Kim D."/>
            <person name="Lee H.H."/>
            <person name="Park K.H."/>
            <person name="Park S.-H."/>
            <person name="Park H.-S."/>
            <person name="Lee H.K."/>
            <person name="Oh T.K."/>
            <person name="Kim J.F."/>
        </authorList>
    </citation>
    <scope>NUCLEOTIDE SEQUENCE [LARGE SCALE GENOMIC DNA]</scope>
    <source>
        <strain evidence="2 3">KCTC 2396</strain>
    </source>
</reference>
<dbReference type="GO" id="GO:0043138">
    <property type="term" value="F:3'-5' DNA helicase activity"/>
    <property type="evidence" value="ECO:0007669"/>
    <property type="project" value="TreeGrafter"/>
</dbReference>
<sequence>MRMPNSRQISDEQETIYLDAPMSGNILISGPPGTGKTVLAFLRAGTLLKRKRSVTVLMYNRVLQKYTSNAVEVDGEAVKTCTLHSWLFKWWKTNKIASKVSYPGRVYLDCPFEEKAAAKGLGAQWDNYEKKWWISHELHQQIGQRFSQWINDKSDQSIFPPRLAPFLYDWEKMSISLVTHPMREYPLTDWGHLIVDEGQDFPPEMYHFFKRVSLVLNDVNLTILADENQRLTENNSTLNNIKEELSISKENEFLLTKNFRNTLQIAKLANCFYVGLSTGCPLLPDRHGDKPLLISSTDLDGQISHIVKVLNSRSPAEVGVIVPRDSIRKEVVAKLEALIGDRYSVQTYSSNQDEAKDPNDLVFDQVGTVTVLNYQSCKGLEFDIVFLPELQDYQVDNSELDNFKMNMYVMCSRARDALFLTYSSHLDEKPDILTHLPVNETDILESISWQNHSQ</sequence>
<dbReference type="GO" id="GO:0003677">
    <property type="term" value="F:DNA binding"/>
    <property type="evidence" value="ECO:0007669"/>
    <property type="project" value="InterPro"/>
</dbReference>
<dbReference type="SUPFAM" id="SSF52540">
    <property type="entry name" value="P-loop containing nucleoside triphosphate hydrolases"/>
    <property type="match status" value="1"/>
</dbReference>
<dbReference type="AlphaFoldDB" id="Q2SAF6"/>
<evidence type="ECO:0000259" key="1">
    <source>
        <dbReference type="Pfam" id="PF18974"/>
    </source>
</evidence>
<dbReference type="Proteomes" id="UP000000238">
    <property type="component" value="Chromosome"/>
</dbReference>
<dbReference type="KEGG" id="hch:HCH_05712"/>
<accession>Q2SAF6</accession>
<proteinExistence type="predicted"/>
<dbReference type="STRING" id="349521.HCH_05712"/>
<dbReference type="Gene3D" id="3.40.50.300">
    <property type="entry name" value="P-loop containing nucleotide triphosphate hydrolases"/>
    <property type="match status" value="2"/>
</dbReference>
<dbReference type="RefSeq" id="WP_011399427.1">
    <property type="nucleotide sequence ID" value="NC_007645.1"/>
</dbReference>
<keyword evidence="2" id="KW-0547">Nucleotide-binding</keyword>
<dbReference type="eggNOG" id="COG3973">
    <property type="taxonomic scope" value="Bacteria"/>
</dbReference>
<keyword evidence="3" id="KW-1185">Reference proteome</keyword>
<dbReference type="PANTHER" id="PTHR11070">
    <property type="entry name" value="UVRD / RECB / PCRA DNA HELICASE FAMILY MEMBER"/>
    <property type="match status" value="1"/>
</dbReference>
<name>Q2SAF6_HAHCH</name>
<evidence type="ECO:0000313" key="3">
    <source>
        <dbReference type="Proteomes" id="UP000000238"/>
    </source>
</evidence>
<dbReference type="Pfam" id="PF18974">
    <property type="entry name" value="DUF5710"/>
    <property type="match status" value="1"/>
</dbReference>
<dbReference type="InterPro" id="IPR000212">
    <property type="entry name" value="DNA_helicase_UvrD/REP"/>
</dbReference>
<keyword evidence="2" id="KW-0347">Helicase</keyword>
<dbReference type="OrthoDB" id="7066673at2"/>
<organism evidence="2 3">
    <name type="scientific">Hahella chejuensis (strain KCTC 2396)</name>
    <dbReference type="NCBI Taxonomy" id="349521"/>
    <lineage>
        <taxon>Bacteria</taxon>
        <taxon>Pseudomonadati</taxon>
        <taxon>Pseudomonadota</taxon>
        <taxon>Gammaproteobacteria</taxon>
        <taxon>Oceanospirillales</taxon>
        <taxon>Hahellaceae</taxon>
        <taxon>Hahella</taxon>
    </lineage>
</organism>
<gene>
    <name evidence="2" type="ordered locus">HCH_05712</name>
</gene>
<dbReference type="GO" id="GO:0000725">
    <property type="term" value="P:recombinational repair"/>
    <property type="evidence" value="ECO:0007669"/>
    <property type="project" value="TreeGrafter"/>
</dbReference>
<dbReference type="GO" id="GO:0005524">
    <property type="term" value="F:ATP binding"/>
    <property type="evidence" value="ECO:0007669"/>
    <property type="project" value="InterPro"/>
</dbReference>
<feature type="domain" description="DUF5710" evidence="1">
    <location>
        <begin position="105"/>
        <end position="149"/>
    </location>
</feature>
<evidence type="ECO:0000313" key="2">
    <source>
        <dbReference type="EMBL" id="ABC32368.1"/>
    </source>
</evidence>
<dbReference type="PANTHER" id="PTHR11070:SF17">
    <property type="entry name" value="DNA HELICASE IV"/>
    <property type="match status" value="1"/>
</dbReference>
<keyword evidence="2" id="KW-0067">ATP-binding</keyword>
<dbReference type="GO" id="GO:0005829">
    <property type="term" value="C:cytosol"/>
    <property type="evidence" value="ECO:0007669"/>
    <property type="project" value="TreeGrafter"/>
</dbReference>
<dbReference type="InterPro" id="IPR043764">
    <property type="entry name" value="DUF5710"/>
</dbReference>
<dbReference type="EMBL" id="CP000155">
    <property type="protein sequence ID" value="ABC32368.1"/>
    <property type="molecule type" value="Genomic_DNA"/>
</dbReference>
<dbReference type="InterPro" id="IPR027417">
    <property type="entry name" value="P-loop_NTPase"/>
</dbReference>
<keyword evidence="2" id="KW-0378">Hydrolase</keyword>